<dbReference type="GO" id="GO:0003964">
    <property type="term" value="F:RNA-directed DNA polymerase activity"/>
    <property type="evidence" value="ECO:0007669"/>
    <property type="project" value="UniProtKB-KW"/>
</dbReference>
<dbReference type="Proteomes" id="UP000799092">
    <property type="component" value="Unassembled WGS sequence"/>
</dbReference>
<dbReference type="GO" id="GO:0004523">
    <property type="term" value="F:RNA-DNA hybrid ribonuclease activity"/>
    <property type="evidence" value="ECO:0007669"/>
    <property type="project" value="InterPro"/>
</dbReference>
<dbReference type="RefSeq" id="WP_153738128.1">
    <property type="nucleotide sequence ID" value="NZ_WJNG01000016.1"/>
</dbReference>
<dbReference type="AlphaFoldDB" id="A0A6A8DFN5"/>
<dbReference type="InterPro" id="IPR002156">
    <property type="entry name" value="RNaseH_domain"/>
</dbReference>
<dbReference type="EMBL" id="WJNG01000016">
    <property type="protein sequence ID" value="MRH44515.1"/>
    <property type="molecule type" value="Genomic_DNA"/>
</dbReference>
<dbReference type="PANTHER" id="PTHR46387">
    <property type="entry name" value="POLYNUCLEOTIDYL TRANSFERASE, RIBONUCLEASE H-LIKE SUPERFAMILY PROTEIN"/>
    <property type="match status" value="1"/>
</dbReference>
<gene>
    <name evidence="2" type="ORF">GH741_17870</name>
</gene>
<dbReference type="InterPro" id="IPR036397">
    <property type="entry name" value="RNaseH_sf"/>
</dbReference>
<keyword evidence="2" id="KW-0548">Nucleotidyltransferase</keyword>
<dbReference type="SUPFAM" id="SSF53098">
    <property type="entry name" value="Ribonuclease H-like"/>
    <property type="match status" value="1"/>
</dbReference>
<dbReference type="Gene3D" id="3.30.420.10">
    <property type="entry name" value="Ribonuclease H-like superfamily/Ribonuclease H"/>
    <property type="match status" value="1"/>
</dbReference>
<dbReference type="GO" id="GO:0003676">
    <property type="term" value="F:nucleic acid binding"/>
    <property type="evidence" value="ECO:0007669"/>
    <property type="project" value="InterPro"/>
</dbReference>
<comment type="caution">
    <text evidence="2">The sequence shown here is derived from an EMBL/GenBank/DDBJ whole genome shotgun (WGS) entry which is preliminary data.</text>
</comment>
<feature type="domain" description="RNase H type-1" evidence="1">
    <location>
        <begin position="70"/>
        <end position="207"/>
    </location>
</feature>
<sequence length="221" mass="25176">MNIRIELTYKTPKGTETIFSSDIMRAEKAILIAEDLEKNGRAKNLMFVDGHETTWSMKDLKKYMKGIETEPHNATVYFDGGFDLGTKRSGLGCVIYYEQNGKSFRLRKNALVGELNTNNEAEYAAFYLGLQELELLGVHHLPVTFIGDSQVVINQLLGEWPCVEDELNRWADRIEVKLEQLGITPEYNTVSRKKNREADQLATQALKEIEITSTMELGHEQ</sequence>
<dbReference type="InterPro" id="IPR012337">
    <property type="entry name" value="RNaseH-like_sf"/>
</dbReference>
<name>A0A6A8DFN5_9BACI</name>
<evidence type="ECO:0000313" key="3">
    <source>
        <dbReference type="Proteomes" id="UP000799092"/>
    </source>
</evidence>
<dbReference type="CDD" id="cd09279">
    <property type="entry name" value="RNase_HI_like"/>
    <property type="match status" value="1"/>
</dbReference>
<protein>
    <submittedName>
        <fullName evidence="2">Reverse transcriptase-like protein</fullName>
    </submittedName>
</protein>
<organism evidence="2 3">
    <name type="scientific">Aquibacillus halophilus</name>
    <dbReference type="NCBI Taxonomy" id="930132"/>
    <lineage>
        <taxon>Bacteria</taxon>
        <taxon>Bacillati</taxon>
        <taxon>Bacillota</taxon>
        <taxon>Bacilli</taxon>
        <taxon>Bacillales</taxon>
        <taxon>Bacillaceae</taxon>
        <taxon>Aquibacillus</taxon>
    </lineage>
</organism>
<evidence type="ECO:0000313" key="2">
    <source>
        <dbReference type="EMBL" id="MRH44515.1"/>
    </source>
</evidence>
<dbReference type="PANTHER" id="PTHR46387:SF2">
    <property type="entry name" value="RIBONUCLEASE HI"/>
    <property type="match status" value="1"/>
</dbReference>
<keyword evidence="2" id="KW-0808">Transferase</keyword>
<dbReference type="NCBIfam" id="NF005822">
    <property type="entry name" value="PRK07708.1"/>
    <property type="match status" value="1"/>
</dbReference>
<accession>A0A6A8DFN5</accession>
<evidence type="ECO:0000259" key="1">
    <source>
        <dbReference type="PROSITE" id="PS50879"/>
    </source>
</evidence>
<proteinExistence type="predicted"/>
<keyword evidence="3" id="KW-1185">Reference proteome</keyword>
<dbReference type="OrthoDB" id="2680098at2"/>
<keyword evidence="2" id="KW-0695">RNA-directed DNA polymerase</keyword>
<dbReference type="Pfam" id="PF13456">
    <property type="entry name" value="RVT_3"/>
    <property type="match status" value="1"/>
</dbReference>
<dbReference type="PROSITE" id="PS50879">
    <property type="entry name" value="RNASE_H_1"/>
    <property type="match status" value="1"/>
</dbReference>
<reference evidence="2" key="1">
    <citation type="submission" date="2019-11" db="EMBL/GenBank/DDBJ databases">
        <authorList>
            <person name="Li J."/>
        </authorList>
    </citation>
    <scope>NUCLEOTIDE SEQUENCE</scope>
    <source>
        <strain evidence="2">B6B</strain>
    </source>
</reference>